<evidence type="ECO:0000313" key="2">
    <source>
        <dbReference type="EMBL" id="CAH3028429.1"/>
    </source>
</evidence>
<feature type="compositionally biased region" description="Polar residues" evidence="1">
    <location>
        <begin position="39"/>
        <end position="51"/>
    </location>
</feature>
<organism evidence="2 3">
    <name type="scientific">Porites evermanni</name>
    <dbReference type="NCBI Taxonomy" id="104178"/>
    <lineage>
        <taxon>Eukaryota</taxon>
        <taxon>Metazoa</taxon>
        <taxon>Cnidaria</taxon>
        <taxon>Anthozoa</taxon>
        <taxon>Hexacorallia</taxon>
        <taxon>Scleractinia</taxon>
        <taxon>Fungiina</taxon>
        <taxon>Poritidae</taxon>
        <taxon>Porites</taxon>
    </lineage>
</organism>
<name>A0ABN8MIE8_9CNID</name>
<sequence>MSLCIDIEKFPNMTAVLKEVERQRNLRIFSAIAPDQTNIHKPLTKTMSTSRPEALNKHKNAKRQASDPSNSRRNRLSSTPCSTIDHWKPKFDGRLTAAAKKLSEEELRLLEEDILKPVDVFFVLRQIREETVSSDQLFQ</sequence>
<feature type="region of interest" description="Disordered" evidence="1">
    <location>
        <begin position="39"/>
        <end position="85"/>
    </location>
</feature>
<accession>A0ABN8MIE8</accession>
<comment type="caution">
    <text evidence="2">The sequence shown here is derived from an EMBL/GenBank/DDBJ whole genome shotgun (WGS) entry which is preliminary data.</text>
</comment>
<protein>
    <submittedName>
        <fullName evidence="2">Uncharacterized protein</fullName>
    </submittedName>
</protein>
<proteinExistence type="predicted"/>
<evidence type="ECO:0000256" key="1">
    <source>
        <dbReference type="SAM" id="MobiDB-lite"/>
    </source>
</evidence>
<feature type="compositionally biased region" description="Polar residues" evidence="1">
    <location>
        <begin position="66"/>
        <end position="82"/>
    </location>
</feature>
<evidence type="ECO:0000313" key="3">
    <source>
        <dbReference type="Proteomes" id="UP001159427"/>
    </source>
</evidence>
<gene>
    <name evidence="2" type="ORF">PEVE_00034069</name>
</gene>
<dbReference type="Proteomes" id="UP001159427">
    <property type="component" value="Unassembled WGS sequence"/>
</dbReference>
<reference evidence="2 3" key="1">
    <citation type="submission" date="2022-05" db="EMBL/GenBank/DDBJ databases">
        <authorList>
            <consortium name="Genoscope - CEA"/>
            <person name="William W."/>
        </authorList>
    </citation>
    <scope>NUCLEOTIDE SEQUENCE [LARGE SCALE GENOMIC DNA]</scope>
</reference>
<dbReference type="EMBL" id="CALNXI010000510">
    <property type="protein sequence ID" value="CAH3028429.1"/>
    <property type="molecule type" value="Genomic_DNA"/>
</dbReference>
<keyword evidence="3" id="KW-1185">Reference proteome</keyword>